<keyword evidence="1 3" id="KW-0645">Protease</keyword>
<dbReference type="EC" id="3.4.21.53" evidence="1"/>
<dbReference type="InterPro" id="IPR027065">
    <property type="entry name" value="Lon_Prtase"/>
</dbReference>
<feature type="active site" evidence="1">
    <location>
        <position position="234"/>
    </location>
</feature>
<dbReference type="PANTHER" id="PTHR10046">
    <property type="entry name" value="ATP DEPENDENT LON PROTEASE FAMILY MEMBER"/>
    <property type="match status" value="1"/>
</dbReference>
<dbReference type="GO" id="GO:0004252">
    <property type="term" value="F:serine-type endopeptidase activity"/>
    <property type="evidence" value="ECO:0007669"/>
    <property type="project" value="UniProtKB-UniRule"/>
</dbReference>
<evidence type="ECO:0000313" key="3">
    <source>
        <dbReference type="EMBL" id="KRO01097.1"/>
    </source>
</evidence>
<dbReference type="InterPro" id="IPR001478">
    <property type="entry name" value="PDZ"/>
</dbReference>
<dbReference type="InterPro" id="IPR014721">
    <property type="entry name" value="Ribsml_uS5_D2-typ_fold_subgr"/>
</dbReference>
<comment type="similarity">
    <text evidence="1">Belongs to the peptidase S16 family.</text>
</comment>
<dbReference type="AlphaFoldDB" id="A0A0R2LGZ8"/>
<comment type="caution">
    <text evidence="3">The sequence shown here is derived from an EMBL/GenBank/DDBJ whole genome shotgun (WGS) entry which is preliminary data.</text>
</comment>
<dbReference type="InterPro" id="IPR008269">
    <property type="entry name" value="Lon_proteolytic"/>
</dbReference>
<feature type="domain" description="Lon proteolytic" evidence="2">
    <location>
        <begin position="229"/>
        <end position="337"/>
    </location>
</feature>
<organism evidence="3 4">
    <name type="scientific">Ligilactobacillus pobuzihii</name>
    <dbReference type="NCBI Taxonomy" id="449659"/>
    <lineage>
        <taxon>Bacteria</taxon>
        <taxon>Bacillati</taxon>
        <taxon>Bacillota</taxon>
        <taxon>Bacilli</taxon>
        <taxon>Lactobacillales</taxon>
        <taxon>Lactobacillaceae</taxon>
        <taxon>Ligilactobacillus</taxon>
    </lineage>
</organism>
<keyword evidence="1" id="KW-0378">Hydrolase</keyword>
<evidence type="ECO:0000313" key="4">
    <source>
        <dbReference type="Proteomes" id="UP000051886"/>
    </source>
</evidence>
<name>A0A0R2LGZ8_9LACO</name>
<comment type="catalytic activity">
    <reaction evidence="1">
        <text>Hydrolysis of proteins in presence of ATP.</text>
        <dbReference type="EC" id="3.4.21.53"/>
    </reaction>
</comment>
<dbReference type="PATRIC" id="fig|449659.4.peg.1294"/>
<gene>
    <name evidence="3" type="ORF">IV66_GL001277</name>
</gene>
<reference evidence="3 4" key="1">
    <citation type="journal article" date="2015" name="Genome Announc.">
        <title>Expanding the biotechnology potential of lactobacilli through comparative genomics of 213 strains and associated genera.</title>
        <authorList>
            <person name="Sun Z."/>
            <person name="Harris H.M."/>
            <person name="McCann A."/>
            <person name="Guo C."/>
            <person name="Argimon S."/>
            <person name="Zhang W."/>
            <person name="Yang X."/>
            <person name="Jeffery I.B."/>
            <person name="Cooney J.C."/>
            <person name="Kagawa T.F."/>
            <person name="Liu W."/>
            <person name="Song Y."/>
            <person name="Salvetti E."/>
            <person name="Wrobel A."/>
            <person name="Rasinkangas P."/>
            <person name="Parkhill J."/>
            <person name="Rea M.C."/>
            <person name="O'Sullivan O."/>
            <person name="Ritari J."/>
            <person name="Douillard F.P."/>
            <person name="Paul Ross R."/>
            <person name="Yang R."/>
            <person name="Briner A.E."/>
            <person name="Felis G.E."/>
            <person name="de Vos W.M."/>
            <person name="Barrangou R."/>
            <person name="Klaenhammer T.R."/>
            <person name="Caufield P.W."/>
            <person name="Cui Y."/>
            <person name="Zhang H."/>
            <person name="O'Toole P.W."/>
        </authorList>
    </citation>
    <scope>NUCLEOTIDE SEQUENCE [LARGE SCALE GENOMIC DNA]</scope>
    <source>
        <strain evidence="3 4">NBRC 103219</strain>
    </source>
</reference>
<proteinExistence type="inferred from homology"/>
<feature type="active site" evidence="1">
    <location>
        <position position="279"/>
    </location>
</feature>
<dbReference type="GO" id="GO:0030163">
    <property type="term" value="P:protein catabolic process"/>
    <property type="evidence" value="ECO:0007669"/>
    <property type="project" value="InterPro"/>
</dbReference>
<dbReference type="PROSITE" id="PS51786">
    <property type="entry name" value="LON_PROTEOLYTIC"/>
    <property type="match status" value="1"/>
</dbReference>
<dbReference type="SUPFAM" id="SSF54211">
    <property type="entry name" value="Ribosomal protein S5 domain 2-like"/>
    <property type="match status" value="1"/>
</dbReference>
<keyword evidence="4" id="KW-1185">Reference proteome</keyword>
<dbReference type="STRING" id="449659.IV66_GL001277"/>
<dbReference type="NCBIfam" id="NF041438">
    <property type="entry name" value="SepM_fam_S16"/>
    <property type="match status" value="1"/>
</dbReference>
<protein>
    <recommendedName>
        <fullName evidence="1">endopeptidase La</fullName>
        <ecNumber evidence="1">3.4.21.53</ecNumber>
    </recommendedName>
</protein>
<dbReference type="EMBL" id="JQCN01000017">
    <property type="protein sequence ID" value="KRO01097.1"/>
    <property type="molecule type" value="Genomic_DNA"/>
</dbReference>
<sequence>MNKKIKLKVWHLIAVVMLLLSLFLPLPVYIDSPGAAKDVASYVKVKGKKDKSSGAFMLVYVKQMKATPITWLLSFTNKHTTRVPAKQERGDYSDKEMQRIQKYYMTSSIAEAKYQALKMSGEDVNRKYIGLYVMSVLKNSDFADVLKVGDVVTQVNGHHYNNSTEYIRAIKDIPVQQKVDVTYERGNKEKSTSGNLVKLPNSSRHGLGITLTDRTKTYSKVPISTDMQNIGGPSAGLMLTLQMYSQLSNKNLLKGQKIAGTGTIESDGRVGQIGGIEQKVVAAKNSKANIFMVPNEPKLRKQNNYKVAKKTANEINAKMRVVPVKDVLQAISFLENTK</sequence>
<evidence type="ECO:0000256" key="1">
    <source>
        <dbReference type="PROSITE-ProRule" id="PRU01122"/>
    </source>
</evidence>
<dbReference type="InterPro" id="IPR020568">
    <property type="entry name" value="Ribosomal_Su5_D2-typ_SF"/>
</dbReference>
<evidence type="ECO:0000259" key="2">
    <source>
        <dbReference type="PROSITE" id="PS51786"/>
    </source>
</evidence>
<dbReference type="OrthoDB" id="2356897at2"/>
<dbReference type="Pfam" id="PF05362">
    <property type="entry name" value="Lon_C"/>
    <property type="match status" value="1"/>
</dbReference>
<dbReference type="Proteomes" id="UP000051886">
    <property type="component" value="Unassembled WGS sequence"/>
</dbReference>
<dbReference type="GO" id="GO:0004176">
    <property type="term" value="F:ATP-dependent peptidase activity"/>
    <property type="evidence" value="ECO:0007669"/>
    <property type="project" value="UniProtKB-UniRule"/>
</dbReference>
<dbReference type="Gene3D" id="3.30.230.10">
    <property type="match status" value="1"/>
</dbReference>
<dbReference type="GO" id="GO:0006508">
    <property type="term" value="P:proteolysis"/>
    <property type="evidence" value="ECO:0007669"/>
    <property type="project" value="UniProtKB-KW"/>
</dbReference>
<dbReference type="RefSeq" id="WP_017868269.1">
    <property type="nucleotide sequence ID" value="NZ_BJYB01000007.1"/>
</dbReference>
<accession>A0A0R2LGZ8</accession>
<dbReference type="SUPFAM" id="SSF50156">
    <property type="entry name" value="PDZ domain-like"/>
    <property type="match status" value="1"/>
</dbReference>
<dbReference type="InterPro" id="IPR036034">
    <property type="entry name" value="PDZ_sf"/>
</dbReference>
<keyword evidence="1" id="KW-0720">Serine protease</keyword>
<dbReference type="GO" id="GO:0005524">
    <property type="term" value="F:ATP binding"/>
    <property type="evidence" value="ECO:0007669"/>
    <property type="project" value="InterPro"/>
</dbReference>
<dbReference type="Pfam" id="PF13180">
    <property type="entry name" value="PDZ_2"/>
    <property type="match status" value="1"/>
</dbReference>